<accession>A0A494XAG8</accession>
<reference evidence="1 2" key="1">
    <citation type="submission" date="2018-10" db="EMBL/GenBank/DDBJ databases">
        <title>Robbsia sp. DHC34, isolated from soil.</title>
        <authorList>
            <person name="Gao Z.-H."/>
            <person name="Qiu L.-H."/>
        </authorList>
    </citation>
    <scope>NUCLEOTIDE SEQUENCE [LARGE SCALE GENOMIC DNA]</scope>
    <source>
        <strain evidence="1 2">DHC34</strain>
    </source>
</reference>
<sequence length="178" mass="19778">MIRLDDGRPTIVENRWTLVRDAAQATERIAQGRPALERAILPVDIYLGALDAHADLMLETGAWIPPEADVESWATRLAGAPVIAVDFPSFRDGRGLSIGVMVRTRYGFKGELLAIGDVLRDQLEYMRRCGFDAFWVRADKRVEDAIKGFSELSVRYQGIVGDPTPSFRRRGDTIASGD</sequence>
<protein>
    <submittedName>
        <fullName evidence="1">DUF934 domain-containing protein</fullName>
    </submittedName>
</protein>
<proteinExistence type="predicted"/>
<dbReference type="AlphaFoldDB" id="A0A494XAG8"/>
<name>A0A494XAG8_9BURK</name>
<evidence type="ECO:0000313" key="2">
    <source>
        <dbReference type="Proteomes" id="UP000270342"/>
    </source>
</evidence>
<dbReference type="PIRSF" id="PIRSF030820">
    <property type="entry name" value="UCP030820"/>
    <property type="match status" value="1"/>
</dbReference>
<evidence type="ECO:0000313" key="1">
    <source>
        <dbReference type="EMBL" id="RKP47817.1"/>
    </source>
</evidence>
<dbReference type="Pfam" id="PF06073">
    <property type="entry name" value="DUF934"/>
    <property type="match status" value="1"/>
</dbReference>
<dbReference type="OrthoDB" id="9800421at2"/>
<gene>
    <name evidence="1" type="ORF">D7S86_22960</name>
</gene>
<dbReference type="Proteomes" id="UP000270342">
    <property type="component" value="Unassembled WGS sequence"/>
</dbReference>
<keyword evidence="2" id="KW-1185">Reference proteome</keyword>
<comment type="caution">
    <text evidence="1">The sequence shown here is derived from an EMBL/GenBank/DDBJ whole genome shotgun (WGS) entry which is preliminary data.</text>
</comment>
<organism evidence="1 2">
    <name type="scientific">Pararobbsia silviterrae</name>
    <dbReference type="NCBI Taxonomy" id="1792498"/>
    <lineage>
        <taxon>Bacteria</taxon>
        <taxon>Pseudomonadati</taxon>
        <taxon>Pseudomonadota</taxon>
        <taxon>Betaproteobacteria</taxon>
        <taxon>Burkholderiales</taxon>
        <taxon>Burkholderiaceae</taxon>
        <taxon>Pararobbsia</taxon>
    </lineage>
</organism>
<dbReference type="EMBL" id="RBZU01000012">
    <property type="protein sequence ID" value="RKP47817.1"/>
    <property type="molecule type" value="Genomic_DNA"/>
</dbReference>
<dbReference type="InterPro" id="IPR008318">
    <property type="entry name" value="UCP030820"/>
</dbReference>